<reference evidence="13 14" key="1">
    <citation type="submission" date="2022-01" db="EMBL/GenBank/DDBJ databases">
        <title>Whole genome-based taxonomy of the Shewanellaceae.</title>
        <authorList>
            <person name="Martin-Rodriguez A.J."/>
        </authorList>
    </citation>
    <scope>NUCLEOTIDE SEQUENCE [LARGE SCALE GENOMIC DNA]</scope>
    <source>
        <strain evidence="13 14">DSM 21332</strain>
    </source>
</reference>
<gene>
    <name evidence="13" type="ORF">L2725_07490</name>
</gene>
<dbReference type="InterPro" id="IPR002523">
    <property type="entry name" value="MgTranspt_CorA/ZnTranspt_ZntB"/>
</dbReference>
<evidence type="ECO:0000256" key="4">
    <source>
        <dbReference type="ARBA" id="ARBA00022475"/>
    </source>
</evidence>
<dbReference type="Gene3D" id="3.30.460.20">
    <property type="entry name" value="CorA soluble domain-like"/>
    <property type="match status" value="1"/>
</dbReference>
<dbReference type="SUPFAM" id="SSF143865">
    <property type="entry name" value="CorA soluble domain-like"/>
    <property type="match status" value="1"/>
</dbReference>
<evidence type="ECO:0000256" key="6">
    <source>
        <dbReference type="ARBA" id="ARBA00022692"/>
    </source>
</evidence>
<keyword evidence="10 12" id="KW-0472">Membrane</keyword>
<feature type="transmembrane region" description="Helical" evidence="12">
    <location>
        <begin position="261"/>
        <end position="285"/>
    </location>
</feature>
<evidence type="ECO:0000256" key="2">
    <source>
        <dbReference type="ARBA" id="ARBA00009765"/>
    </source>
</evidence>
<dbReference type="CDD" id="cd12833">
    <property type="entry name" value="ZntB-like_1"/>
    <property type="match status" value="1"/>
</dbReference>
<evidence type="ECO:0000256" key="12">
    <source>
        <dbReference type="SAM" id="Phobius"/>
    </source>
</evidence>
<keyword evidence="14" id="KW-1185">Reference proteome</keyword>
<organism evidence="13 14">
    <name type="scientific">Shewanella corallii</name>
    <dbReference type="NCBI Taxonomy" id="560080"/>
    <lineage>
        <taxon>Bacteria</taxon>
        <taxon>Pseudomonadati</taxon>
        <taxon>Pseudomonadota</taxon>
        <taxon>Gammaproteobacteria</taxon>
        <taxon>Alteromonadales</taxon>
        <taxon>Shewanellaceae</taxon>
        <taxon>Shewanella</taxon>
    </lineage>
</organism>
<protein>
    <submittedName>
        <fullName evidence="13">Zinc transporter ZntB</fullName>
    </submittedName>
</protein>
<keyword evidence="9" id="KW-0406">Ion transport</keyword>
<evidence type="ECO:0000256" key="7">
    <source>
        <dbReference type="ARBA" id="ARBA00022833"/>
    </source>
</evidence>
<dbReference type="InterPro" id="IPR045863">
    <property type="entry name" value="CorA_TM1_TM2"/>
</dbReference>
<evidence type="ECO:0000256" key="3">
    <source>
        <dbReference type="ARBA" id="ARBA00022448"/>
    </source>
</evidence>
<keyword evidence="4" id="KW-1003">Cell membrane</keyword>
<comment type="similarity">
    <text evidence="2">Belongs to the CorA metal ion transporter (MIT) (TC 1.A.35) family.</text>
</comment>
<dbReference type="PANTHER" id="PTHR46494">
    <property type="entry name" value="CORA FAMILY METAL ION TRANSPORTER (EUROFUNG)"/>
    <property type="match status" value="1"/>
</dbReference>
<evidence type="ECO:0000256" key="9">
    <source>
        <dbReference type="ARBA" id="ARBA00023065"/>
    </source>
</evidence>
<evidence type="ECO:0000256" key="11">
    <source>
        <dbReference type="SAM" id="Coils"/>
    </source>
</evidence>
<keyword evidence="6 12" id="KW-0812">Transmembrane</keyword>
<evidence type="ECO:0000256" key="10">
    <source>
        <dbReference type="ARBA" id="ARBA00023136"/>
    </source>
</evidence>
<dbReference type="Pfam" id="PF01544">
    <property type="entry name" value="CorA"/>
    <property type="match status" value="1"/>
</dbReference>
<dbReference type="PANTHER" id="PTHR46494:SF3">
    <property type="entry name" value="ZINC TRANSPORT PROTEIN ZNTB"/>
    <property type="match status" value="1"/>
</dbReference>
<evidence type="ECO:0000313" key="14">
    <source>
        <dbReference type="Proteomes" id="UP001202831"/>
    </source>
</evidence>
<keyword evidence="7" id="KW-0862">Zinc</keyword>
<keyword evidence="8 12" id="KW-1133">Transmembrane helix</keyword>
<evidence type="ECO:0000256" key="1">
    <source>
        <dbReference type="ARBA" id="ARBA00004651"/>
    </source>
</evidence>
<keyword evidence="5" id="KW-0997">Cell inner membrane</keyword>
<dbReference type="InterPro" id="IPR045861">
    <property type="entry name" value="CorA_cytoplasmic_dom"/>
</dbReference>
<keyword evidence="3" id="KW-0813">Transport</keyword>
<feature type="coiled-coil region" evidence="11">
    <location>
        <begin position="149"/>
        <end position="176"/>
    </location>
</feature>
<comment type="caution">
    <text evidence="13">The sequence shown here is derived from an EMBL/GenBank/DDBJ whole genome shotgun (WGS) entry which is preliminary data.</text>
</comment>
<evidence type="ECO:0000313" key="13">
    <source>
        <dbReference type="EMBL" id="MCL2913632.1"/>
    </source>
</evidence>
<evidence type="ECO:0000256" key="8">
    <source>
        <dbReference type="ARBA" id="ARBA00022989"/>
    </source>
</evidence>
<dbReference type="EMBL" id="JAKIKT010000002">
    <property type="protein sequence ID" value="MCL2913632.1"/>
    <property type="molecule type" value="Genomic_DNA"/>
</dbReference>
<proteinExistence type="inferred from homology"/>
<dbReference type="SUPFAM" id="SSF144083">
    <property type="entry name" value="Magnesium transport protein CorA, transmembrane region"/>
    <property type="match status" value="1"/>
</dbReference>
<accession>A0ABT0N5A8</accession>
<dbReference type="Proteomes" id="UP001202831">
    <property type="component" value="Unassembled WGS sequence"/>
</dbReference>
<keyword evidence="11" id="KW-0175">Coiled coil</keyword>
<evidence type="ECO:0000256" key="5">
    <source>
        <dbReference type="ARBA" id="ARBA00022519"/>
    </source>
</evidence>
<sequence>MSKSFVISLLINPQTGAVNEVSQDEIQSWRPEQGILWLHMNYRNPAARDWLAQAGLPATDTQTLLDHDTRPRVEASAARILMTLRGINLNPESAPEDMVAVRLYADKQRIITSSDRKVKSIGELAEQLLKGNGPTSPGTFILELCHRLTLRKVNQIMDMEDKLADLEEQALQQSDHNLRLNLGELRRQVIAVRRYLAPQKEAFFSVISTASLMSTEERSRMREIYNTLLRVIEDLDAIRDRALVTQEELSNQLTEQLNKRLYFLSLVTAIFLPLGFLTGLLGVNIGGIPGTNDPKAFTYFSIGLGVLIVIQIFLLYSFHWLKK</sequence>
<feature type="transmembrane region" description="Helical" evidence="12">
    <location>
        <begin position="297"/>
        <end position="318"/>
    </location>
</feature>
<dbReference type="Gene3D" id="1.20.58.340">
    <property type="entry name" value="Magnesium transport protein CorA, transmembrane region"/>
    <property type="match status" value="2"/>
</dbReference>
<comment type="subcellular location">
    <subcellularLocation>
        <location evidence="1">Cell membrane</location>
        <topology evidence="1">Multi-pass membrane protein</topology>
    </subcellularLocation>
</comment>
<name>A0ABT0N5A8_9GAMM</name>
<dbReference type="RefSeq" id="WP_249248362.1">
    <property type="nucleotide sequence ID" value="NZ_JAKIKT010000002.1"/>
</dbReference>